<sequence length="73" mass="8247">MSFTCIKNRRGPRSYPCGTPQEIPAVDKKVPETSTSCCLSERYDLNHLKISSPRPAALSFIRRVEWSTVSKAF</sequence>
<name>A0A9D4EF36_DREPO</name>
<proteinExistence type="predicted"/>
<dbReference type="EMBL" id="JAIWYP010000009">
    <property type="protein sequence ID" value="KAH3777446.1"/>
    <property type="molecule type" value="Genomic_DNA"/>
</dbReference>
<organism evidence="1 2">
    <name type="scientific">Dreissena polymorpha</name>
    <name type="common">Zebra mussel</name>
    <name type="synonym">Mytilus polymorpha</name>
    <dbReference type="NCBI Taxonomy" id="45954"/>
    <lineage>
        <taxon>Eukaryota</taxon>
        <taxon>Metazoa</taxon>
        <taxon>Spiralia</taxon>
        <taxon>Lophotrochozoa</taxon>
        <taxon>Mollusca</taxon>
        <taxon>Bivalvia</taxon>
        <taxon>Autobranchia</taxon>
        <taxon>Heteroconchia</taxon>
        <taxon>Euheterodonta</taxon>
        <taxon>Imparidentia</taxon>
        <taxon>Neoheterodontei</taxon>
        <taxon>Myida</taxon>
        <taxon>Dreissenoidea</taxon>
        <taxon>Dreissenidae</taxon>
        <taxon>Dreissena</taxon>
    </lineage>
</organism>
<evidence type="ECO:0000313" key="2">
    <source>
        <dbReference type="Proteomes" id="UP000828390"/>
    </source>
</evidence>
<accession>A0A9D4EF36</accession>
<dbReference type="Proteomes" id="UP000828390">
    <property type="component" value="Unassembled WGS sequence"/>
</dbReference>
<evidence type="ECO:0000313" key="1">
    <source>
        <dbReference type="EMBL" id="KAH3777446.1"/>
    </source>
</evidence>
<gene>
    <name evidence="1" type="ORF">DPMN_178891</name>
</gene>
<dbReference type="AlphaFoldDB" id="A0A9D4EF36"/>
<reference evidence="1" key="2">
    <citation type="submission" date="2020-11" db="EMBL/GenBank/DDBJ databases">
        <authorList>
            <person name="McCartney M.A."/>
            <person name="Auch B."/>
            <person name="Kono T."/>
            <person name="Mallez S."/>
            <person name="Becker A."/>
            <person name="Gohl D.M."/>
            <person name="Silverstein K.A.T."/>
            <person name="Koren S."/>
            <person name="Bechman K.B."/>
            <person name="Herman A."/>
            <person name="Abrahante J.E."/>
            <person name="Garbe J."/>
        </authorList>
    </citation>
    <scope>NUCLEOTIDE SEQUENCE</scope>
    <source>
        <strain evidence="1">Duluth1</strain>
        <tissue evidence="1">Whole animal</tissue>
    </source>
</reference>
<reference evidence="1" key="1">
    <citation type="journal article" date="2019" name="bioRxiv">
        <title>The Genome of the Zebra Mussel, Dreissena polymorpha: A Resource for Invasive Species Research.</title>
        <authorList>
            <person name="McCartney M.A."/>
            <person name="Auch B."/>
            <person name="Kono T."/>
            <person name="Mallez S."/>
            <person name="Zhang Y."/>
            <person name="Obille A."/>
            <person name="Becker A."/>
            <person name="Abrahante J.E."/>
            <person name="Garbe J."/>
            <person name="Badalamenti J.P."/>
            <person name="Herman A."/>
            <person name="Mangelson H."/>
            <person name="Liachko I."/>
            <person name="Sullivan S."/>
            <person name="Sone E.D."/>
            <person name="Koren S."/>
            <person name="Silverstein K.A.T."/>
            <person name="Beckman K.B."/>
            <person name="Gohl D.M."/>
        </authorList>
    </citation>
    <scope>NUCLEOTIDE SEQUENCE</scope>
    <source>
        <strain evidence="1">Duluth1</strain>
        <tissue evidence="1">Whole animal</tissue>
    </source>
</reference>
<keyword evidence="2" id="KW-1185">Reference proteome</keyword>
<comment type="caution">
    <text evidence="1">The sequence shown here is derived from an EMBL/GenBank/DDBJ whole genome shotgun (WGS) entry which is preliminary data.</text>
</comment>
<protein>
    <submittedName>
        <fullName evidence="1">Uncharacterized protein</fullName>
    </submittedName>
</protein>